<evidence type="ECO:0000256" key="4">
    <source>
        <dbReference type="ARBA" id="ARBA00022679"/>
    </source>
</evidence>
<dbReference type="EMBL" id="MU155135">
    <property type="protein sequence ID" value="KAF9485594.1"/>
    <property type="molecule type" value="Genomic_DNA"/>
</dbReference>
<evidence type="ECO:0000256" key="7">
    <source>
        <dbReference type="SAM" id="MobiDB-lite"/>
    </source>
</evidence>
<dbReference type="InterPro" id="IPR002745">
    <property type="entry name" value="Ptrans_KptA/Tpt1"/>
</dbReference>
<dbReference type="InterPro" id="IPR042080">
    <property type="entry name" value="RNA_2'-PTrans_N"/>
</dbReference>
<evidence type="ECO:0000313" key="9">
    <source>
        <dbReference type="Proteomes" id="UP000807469"/>
    </source>
</evidence>
<evidence type="ECO:0000256" key="5">
    <source>
        <dbReference type="ARBA" id="ARBA00023027"/>
    </source>
</evidence>
<accession>A0A9P5ZFQ0</accession>
<evidence type="ECO:0000313" key="8">
    <source>
        <dbReference type="EMBL" id="KAF9485594.1"/>
    </source>
</evidence>
<sequence>MSSSIPSDKLSSISVADQAATVSTSSSAIASSSSKPSSNQGQVRRDKKPQTKAYPNSNAPQGGSNTRKPGPKPNPSSSTKLRGMEKDSPDVRVSKTLSWLLRHGAQGEGLAMRSDGYVKVVDLLNHPKLHAQGLDLERIKDIVRADSKQRYDLILESAAGVKLEVFGARAVTPPSQAGPSVSVPSETTTTTTVKDGIWWIKARQGHSIKTVKLELRPILSVSDIPTGMAVHGTNPEAWKSIAKTGLSKMKRNHIHLAQNVAGSGVISGMRTSSKVLIYVDVQKAIDAGIKFWFSENGVVLTEGDEKGFLLTRFFEKVVDSNESEITGWMKE</sequence>
<evidence type="ECO:0000256" key="6">
    <source>
        <dbReference type="ARBA" id="ARBA00047949"/>
    </source>
</evidence>
<keyword evidence="9" id="KW-1185">Reference proteome</keyword>
<comment type="function">
    <text evidence="1">Catalyzes the last step of tRNA splicing, the transfer of the splice junction 2'-phosphate from ligated tRNA to NAD to produce ADP-ribose 1''-2'' cyclic phosphate.</text>
</comment>
<dbReference type="Gene3D" id="1.10.10.970">
    <property type="entry name" value="RNA 2'-phosphotransferase, Tpt1/KptA family, N-terminal domain"/>
    <property type="match status" value="1"/>
</dbReference>
<name>A0A9P5ZFQ0_9AGAR</name>
<dbReference type="InterPro" id="IPR042081">
    <property type="entry name" value="RNA_2'-PTrans_C"/>
</dbReference>
<feature type="compositionally biased region" description="Low complexity" evidence="7">
    <location>
        <begin position="1"/>
        <end position="38"/>
    </location>
</feature>
<evidence type="ECO:0000256" key="3">
    <source>
        <dbReference type="ARBA" id="ARBA00012007"/>
    </source>
</evidence>
<proteinExistence type="inferred from homology"/>
<dbReference type="EC" id="2.7.1.160" evidence="3"/>
<dbReference type="SUPFAM" id="SSF56399">
    <property type="entry name" value="ADP-ribosylation"/>
    <property type="match status" value="1"/>
</dbReference>
<dbReference type="PANTHER" id="PTHR12684">
    <property type="entry name" value="PUTATIVE PHOSPHOTRANSFERASE"/>
    <property type="match status" value="1"/>
</dbReference>
<keyword evidence="5" id="KW-0520">NAD</keyword>
<dbReference type="Proteomes" id="UP000807469">
    <property type="component" value="Unassembled WGS sequence"/>
</dbReference>
<organism evidence="8 9">
    <name type="scientific">Pholiota conissans</name>
    <dbReference type="NCBI Taxonomy" id="109636"/>
    <lineage>
        <taxon>Eukaryota</taxon>
        <taxon>Fungi</taxon>
        <taxon>Dikarya</taxon>
        <taxon>Basidiomycota</taxon>
        <taxon>Agaricomycotina</taxon>
        <taxon>Agaricomycetes</taxon>
        <taxon>Agaricomycetidae</taxon>
        <taxon>Agaricales</taxon>
        <taxon>Agaricineae</taxon>
        <taxon>Strophariaceae</taxon>
        <taxon>Pholiota</taxon>
    </lineage>
</organism>
<dbReference type="PANTHER" id="PTHR12684:SF2">
    <property type="entry name" value="TRNA 2'-PHOSPHOTRANSFERASE 1"/>
    <property type="match status" value="1"/>
</dbReference>
<comment type="catalytic activity">
    <reaction evidence="6">
        <text>2'-phospho-[ligated tRNA] + NAD(+) = mature tRNA + ADP-alpha-D-ribose 1'',2''-cyclic phosphate + nicotinamide</text>
        <dbReference type="Rhea" id="RHEA:23324"/>
        <dbReference type="Rhea" id="RHEA-COMP:11106"/>
        <dbReference type="Rhea" id="RHEA-COMP:11107"/>
        <dbReference type="ChEBI" id="CHEBI:17154"/>
        <dbReference type="ChEBI" id="CHEBI:57540"/>
        <dbReference type="ChEBI" id="CHEBI:76596"/>
        <dbReference type="ChEBI" id="CHEBI:82883"/>
        <dbReference type="ChEBI" id="CHEBI:85027"/>
        <dbReference type="EC" id="2.7.1.160"/>
    </reaction>
</comment>
<dbReference type="AlphaFoldDB" id="A0A9P5ZFQ0"/>
<gene>
    <name evidence="8" type="ORF">BDN70DRAFT_871264</name>
</gene>
<comment type="similarity">
    <text evidence="2">Belongs to the KptA/TPT1 family.</text>
</comment>
<feature type="region of interest" description="Disordered" evidence="7">
    <location>
        <begin position="1"/>
        <end position="90"/>
    </location>
</feature>
<feature type="compositionally biased region" description="Polar residues" evidence="7">
    <location>
        <begin position="53"/>
        <end position="67"/>
    </location>
</feature>
<dbReference type="Pfam" id="PF01885">
    <property type="entry name" value="PTS_2-RNA"/>
    <property type="match status" value="1"/>
</dbReference>
<keyword evidence="4" id="KW-0808">Transferase</keyword>
<dbReference type="Gene3D" id="3.20.170.30">
    <property type="match status" value="1"/>
</dbReference>
<dbReference type="OrthoDB" id="419694at2759"/>
<protein>
    <recommendedName>
        <fullName evidence="3">2'-phosphotransferase</fullName>
        <ecNumber evidence="3">2.7.1.160</ecNumber>
    </recommendedName>
</protein>
<dbReference type="GO" id="GO:0000215">
    <property type="term" value="F:tRNA 2'-phosphotransferase activity"/>
    <property type="evidence" value="ECO:0007669"/>
    <property type="project" value="UniProtKB-EC"/>
</dbReference>
<evidence type="ECO:0000256" key="2">
    <source>
        <dbReference type="ARBA" id="ARBA00009836"/>
    </source>
</evidence>
<evidence type="ECO:0000256" key="1">
    <source>
        <dbReference type="ARBA" id="ARBA00003343"/>
    </source>
</evidence>
<dbReference type="GO" id="GO:0006388">
    <property type="term" value="P:tRNA splicing, via endonucleolytic cleavage and ligation"/>
    <property type="evidence" value="ECO:0007669"/>
    <property type="project" value="TreeGrafter"/>
</dbReference>
<reference evidence="8" key="1">
    <citation type="submission" date="2020-11" db="EMBL/GenBank/DDBJ databases">
        <authorList>
            <consortium name="DOE Joint Genome Institute"/>
            <person name="Ahrendt S."/>
            <person name="Riley R."/>
            <person name="Andreopoulos W."/>
            <person name="Labutti K."/>
            <person name="Pangilinan J."/>
            <person name="Ruiz-Duenas F.J."/>
            <person name="Barrasa J.M."/>
            <person name="Sanchez-Garcia M."/>
            <person name="Camarero S."/>
            <person name="Miyauchi S."/>
            <person name="Serrano A."/>
            <person name="Linde D."/>
            <person name="Babiker R."/>
            <person name="Drula E."/>
            <person name="Ayuso-Fernandez I."/>
            <person name="Pacheco R."/>
            <person name="Padilla G."/>
            <person name="Ferreira P."/>
            <person name="Barriuso J."/>
            <person name="Kellner H."/>
            <person name="Castanera R."/>
            <person name="Alfaro M."/>
            <person name="Ramirez L."/>
            <person name="Pisabarro A.G."/>
            <person name="Kuo A."/>
            <person name="Tritt A."/>
            <person name="Lipzen A."/>
            <person name="He G."/>
            <person name="Yan M."/>
            <person name="Ng V."/>
            <person name="Cullen D."/>
            <person name="Martin F."/>
            <person name="Rosso M.-N."/>
            <person name="Henrissat B."/>
            <person name="Hibbett D."/>
            <person name="Martinez A.T."/>
            <person name="Grigoriev I.V."/>
        </authorList>
    </citation>
    <scope>NUCLEOTIDE SEQUENCE</scope>
    <source>
        <strain evidence="8">CIRM-BRFM 674</strain>
    </source>
</reference>
<comment type="caution">
    <text evidence="8">The sequence shown here is derived from an EMBL/GenBank/DDBJ whole genome shotgun (WGS) entry which is preliminary data.</text>
</comment>